<reference evidence="2" key="2">
    <citation type="journal article" date="2020" name="Nat. Commun.">
        <title>Large-scale genome sequencing of mycorrhizal fungi provides insights into the early evolution of symbiotic traits.</title>
        <authorList>
            <person name="Miyauchi S."/>
            <person name="Kiss E."/>
            <person name="Kuo A."/>
            <person name="Drula E."/>
            <person name="Kohler A."/>
            <person name="Sanchez-Garcia M."/>
            <person name="Morin E."/>
            <person name="Andreopoulos B."/>
            <person name="Barry K.W."/>
            <person name="Bonito G."/>
            <person name="Buee M."/>
            <person name="Carver A."/>
            <person name="Chen C."/>
            <person name="Cichocki N."/>
            <person name="Clum A."/>
            <person name="Culley D."/>
            <person name="Crous P.W."/>
            <person name="Fauchery L."/>
            <person name="Girlanda M."/>
            <person name="Hayes R.D."/>
            <person name="Keri Z."/>
            <person name="LaButti K."/>
            <person name="Lipzen A."/>
            <person name="Lombard V."/>
            <person name="Magnuson J."/>
            <person name="Maillard F."/>
            <person name="Murat C."/>
            <person name="Nolan M."/>
            <person name="Ohm R.A."/>
            <person name="Pangilinan J."/>
            <person name="Pereira M.F."/>
            <person name="Perotto S."/>
            <person name="Peter M."/>
            <person name="Pfister S."/>
            <person name="Riley R."/>
            <person name="Sitrit Y."/>
            <person name="Stielow J.B."/>
            <person name="Szollosi G."/>
            <person name="Zifcakova L."/>
            <person name="Stursova M."/>
            <person name="Spatafora J.W."/>
            <person name="Tedersoo L."/>
            <person name="Vaario L.M."/>
            <person name="Yamada A."/>
            <person name="Yan M."/>
            <person name="Wang P."/>
            <person name="Xu J."/>
            <person name="Bruns T."/>
            <person name="Baldrian P."/>
            <person name="Vilgalys R."/>
            <person name="Dunand C."/>
            <person name="Henrissat B."/>
            <person name="Grigoriev I.V."/>
            <person name="Hibbett D."/>
            <person name="Nagy L.G."/>
            <person name="Martin F.M."/>
        </authorList>
    </citation>
    <scope>NUCLEOTIDE SEQUENCE</scope>
    <source>
        <strain evidence="2">Prilba</strain>
    </source>
</reference>
<reference evidence="2" key="1">
    <citation type="submission" date="2019-10" db="EMBL/GenBank/DDBJ databases">
        <authorList>
            <consortium name="DOE Joint Genome Institute"/>
            <person name="Kuo A."/>
            <person name="Miyauchi S."/>
            <person name="Kiss E."/>
            <person name="Drula E."/>
            <person name="Kohler A."/>
            <person name="Sanchez-Garcia M."/>
            <person name="Andreopoulos B."/>
            <person name="Barry K.W."/>
            <person name="Bonito G."/>
            <person name="Buee M."/>
            <person name="Carver A."/>
            <person name="Chen C."/>
            <person name="Cichocki N."/>
            <person name="Clum A."/>
            <person name="Culley D."/>
            <person name="Crous P.W."/>
            <person name="Fauchery L."/>
            <person name="Girlanda M."/>
            <person name="Hayes R."/>
            <person name="Keri Z."/>
            <person name="LaButti K."/>
            <person name="Lipzen A."/>
            <person name="Lombard V."/>
            <person name="Magnuson J."/>
            <person name="Maillard F."/>
            <person name="Morin E."/>
            <person name="Murat C."/>
            <person name="Nolan M."/>
            <person name="Ohm R."/>
            <person name="Pangilinan J."/>
            <person name="Pereira M."/>
            <person name="Perotto S."/>
            <person name="Peter M."/>
            <person name="Riley R."/>
            <person name="Sitrit Y."/>
            <person name="Stielow B."/>
            <person name="Szollosi G."/>
            <person name="Zifcakova L."/>
            <person name="Stursova M."/>
            <person name="Spatafora J.W."/>
            <person name="Tedersoo L."/>
            <person name="Vaario L.-M."/>
            <person name="Yamada A."/>
            <person name="Yan M."/>
            <person name="Wang P."/>
            <person name="Xu J."/>
            <person name="Bruns T."/>
            <person name="Baldrian P."/>
            <person name="Vilgalys R."/>
            <person name="Henrissat B."/>
            <person name="Grigoriev I.V."/>
            <person name="Hibbett D."/>
            <person name="Nagy L.G."/>
            <person name="Martin F.M."/>
        </authorList>
    </citation>
    <scope>NUCLEOTIDE SEQUENCE</scope>
    <source>
        <strain evidence="2">Prilba</strain>
    </source>
</reference>
<feature type="region of interest" description="Disordered" evidence="1">
    <location>
        <begin position="567"/>
        <end position="594"/>
    </location>
</feature>
<dbReference type="OrthoDB" id="3216017at2759"/>
<comment type="caution">
    <text evidence="2">The sequence shown here is derived from an EMBL/GenBank/DDBJ whole genome shotgun (WGS) entry which is preliminary data.</text>
</comment>
<dbReference type="SUPFAM" id="SSF52047">
    <property type="entry name" value="RNI-like"/>
    <property type="match status" value="1"/>
</dbReference>
<name>A0A9P5TE97_9AGAM</name>
<evidence type="ECO:0000256" key="1">
    <source>
        <dbReference type="SAM" id="MobiDB-lite"/>
    </source>
</evidence>
<accession>A0A9P5TE97</accession>
<evidence type="ECO:0008006" key="4">
    <source>
        <dbReference type="Google" id="ProtNLM"/>
    </source>
</evidence>
<protein>
    <recommendedName>
        <fullName evidence="4">F-box domain-containing protein</fullName>
    </recommendedName>
</protein>
<evidence type="ECO:0000313" key="3">
    <source>
        <dbReference type="Proteomes" id="UP000759537"/>
    </source>
</evidence>
<gene>
    <name evidence="2" type="ORF">DFH94DRAFT_6426</name>
</gene>
<evidence type="ECO:0000313" key="2">
    <source>
        <dbReference type="EMBL" id="KAF8486907.1"/>
    </source>
</evidence>
<dbReference type="InterPro" id="IPR032675">
    <property type="entry name" value="LRR_dom_sf"/>
</dbReference>
<keyword evidence="3" id="KW-1185">Reference proteome</keyword>
<feature type="compositionally biased region" description="Basic residues" evidence="1">
    <location>
        <begin position="567"/>
        <end position="588"/>
    </location>
</feature>
<dbReference type="AlphaFoldDB" id="A0A9P5TE97"/>
<organism evidence="2 3">
    <name type="scientific">Russula ochroleuca</name>
    <dbReference type="NCBI Taxonomy" id="152965"/>
    <lineage>
        <taxon>Eukaryota</taxon>
        <taxon>Fungi</taxon>
        <taxon>Dikarya</taxon>
        <taxon>Basidiomycota</taxon>
        <taxon>Agaricomycotina</taxon>
        <taxon>Agaricomycetes</taxon>
        <taxon>Russulales</taxon>
        <taxon>Russulaceae</taxon>
        <taxon>Russula</taxon>
    </lineage>
</organism>
<dbReference type="Gene3D" id="3.80.10.10">
    <property type="entry name" value="Ribonuclease Inhibitor"/>
    <property type="match status" value="1"/>
</dbReference>
<dbReference type="Proteomes" id="UP000759537">
    <property type="component" value="Unassembled WGS sequence"/>
</dbReference>
<sequence length="649" mass="73343">MSRIPDELTATVISVVESLTAHQKAKFLLDHSLTLLEAGQYGGVVEDYLDVYLRTPDLPKDDIARALVARGRARKGAGQKLLLMASRDFQTASTFDPSNRELQLHWRQEPVIHFSGVPAAQRLPPEIWDQIAGFIPRYFLRTWLFVSSFHRDIALRRIFRTVDLYLCEDSDNWNRTLDIFDRVKLDPLFSRRIKALRVHWSYDDGDMLDVMSRIFRSALPEFNALEEFEWIGYPELQADMVKVLLKSHPNLAKLGLIGWHFDAVGVSAFTSLKRFTLRAEDDDGIADMNEVRTVLDNNADTLKHLTLGAYLARAHSWDSAFGSPTIQHLTHLELVDTRISNVVLARIAHAHNLISLTLHGTLDQPAAATAIFGADHLVSNTAGAFMPNSPTHVILPHLEAFRFALVGHDDDLTLFGAVVQLLRARPRLRRLDLGTCPWELVRGLIPELTGLRVLRVRIASLTSLSVDALVRGLPQEMQAIHLACSVSDRLMHEYAPAFARFGTLSMLHLHGASIRHPQPSRMHGKELQLQTDAWLAHAREVALSVPSVDYIGWHGEHFVVVRHNHNHNHHHHRHHSHHHHHRHHHHHASASGTCGINGDAANEICMELKELPVRRRLDCGKGVDLGSDDAMWMERKDVPIDYEMSGLES</sequence>
<proteinExistence type="predicted"/>
<dbReference type="EMBL" id="WHVB01000001">
    <property type="protein sequence ID" value="KAF8486907.1"/>
    <property type="molecule type" value="Genomic_DNA"/>
</dbReference>